<evidence type="ECO:0000313" key="2">
    <source>
        <dbReference type="EMBL" id="SEG55022.1"/>
    </source>
</evidence>
<reference evidence="3" key="1">
    <citation type="submission" date="2016-10" db="EMBL/GenBank/DDBJ databases">
        <authorList>
            <person name="Varghese N."/>
            <person name="Submissions S."/>
        </authorList>
    </citation>
    <scope>NUCLEOTIDE SEQUENCE [LARGE SCALE GENOMIC DNA]</scope>
    <source>
        <strain evidence="3">CGMCC 1.7062</strain>
    </source>
</reference>
<evidence type="ECO:0000256" key="1">
    <source>
        <dbReference type="SAM" id="SignalP"/>
    </source>
</evidence>
<protein>
    <submittedName>
        <fullName evidence="2">Uncharacterized protein</fullName>
    </submittedName>
</protein>
<evidence type="ECO:0000313" key="3">
    <source>
        <dbReference type="Proteomes" id="UP000236721"/>
    </source>
</evidence>
<accession>A0A1H6B326</accession>
<name>A0A1H6B326_9VIBR</name>
<dbReference type="EMBL" id="FNVG01000019">
    <property type="protein sequence ID" value="SEG55022.1"/>
    <property type="molecule type" value="Genomic_DNA"/>
</dbReference>
<dbReference type="AlphaFoldDB" id="A0A1H6B326"/>
<dbReference type="RefSeq" id="WP_160111376.1">
    <property type="nucleotide sequence ID" value="NZ_FNVG01000019.1"/>
</dbReference>
<gene>
    <name evidence="2" type="ORF">SAMN04488244_1194</name>
</gene>
<feature type="chain" id="PRO_5009293315" evidence="1">
    <location>
        <begin position="22"/>
        <end position="56"/>
    </location>
</feature>
<keyword evidence="1" id="KW-0732">Signal</keyword>
<sequence length="56" mass="5795">MKRMLSFLAGVLLAISSMTYAGPSSGKIGFLVDCQLNGEVVAMPMTACRSKGGVAK</sequence>
<dbReference type="Proteomes" id="UP000236721">
    <property type="component" value="Unassembled WGS sequence"/>
</dbReference>
<organism evidence="2 3">
    <name type="scientific">Vibrio hangzhouensis</name>
    <dbReference type="NCBI Taxonomy" id="462991"/>
    <lineage>
        <taxon>Bacteria</taxon>
        <taxon>Pseudomonadati</taxon>
        <taxon>Pseudomonadota</taxon>
        <taxon>Gammaproteobacteria</taxon>
        <taxon>Vibrionales</taxon>
        <taxon>Vibrionaceae</taxon>
        <taxon>Vibrio</taxon>
    </lineage>
</organism>
<keyword evidence="3" id="KW-1185">Reference proteome</keyword>
<proteinExistence type="predicted"/>
<dbReference type="OrthoDB" id="9973532at2"/>
<feature type="signal peptide" evidence="1">
    <location>
        <begin position="1"/>
        <end position="21"/>
    </location>
</feature>